<dbReference type="EMBL" id="CP007501">
    <property type="protein sequence ID" value="AKD25313.1"/>
    <property type="molecule type" value="Genomic_DNA"/>
</dbReference>
<dbReference type="Gene3D" id="3.90.1300.10">
    <property type="entry name" value="Amidase signature (AS) domain"/>
    <property type="match status" value="1"/>
</dbReference>
<dbReference type="GO" id="GO:0003824">
    <property type="term" value="F:catalytic activity"/>
    <property type="evidence" value="ECO:0007669"/>
    <property type="project" value="InterPro"/>
</dbReference>
<dbReference type="OrthoDB" id="8641877at2"/>
<dbReference type="STRING" id="1835254.CL55_00009800"/>
<accession>A0A0E3V1A1</accession>
<reference evidence="3 4" key="1">
    <citation type="submission" date="2014-03" db="EMBL/GenBank/DDBJ databases">
        <title>Genome of Polynucleobacter strain MWH-MoK4.</title>
        <authorList>
            <person name="Hahn M.W."/>
        </authorList>
    </citation>
    <scope>NUCLEOTIDE SEQUENCE [LARGE SCALE GENOMIC DNA]</scope>
    <source>
        <strain evidence="3 4">MWH-MoK4</strain>
    </source>
</reference>
<comment type="similarity">
    <text evidence="1">Belongs to the amidase family.</text>
</comment>
<dbReference type="PANTHER" id="PTHR11895">
    <property type="entry name" value="TRANSAMIDASE"/>
    <property type="match status" value="1"/>
</dbReference>
<dbReference type="Pfam" id="PF01425">
    <property type="entry name" value="Amidase"/>
    <property type="match status" value="1"/>
</dbReference>
<dbReference type="SUPFAM" id="SSF75304">
    <property type="entry name" value="Amidase signature (AS) enzymes"/>
    <property type="match status" value="1"/>
</dbReference>
<dbReference type="InterPro" id="IPR036928">
    <property type="entry name" value="AS_sf"/>
</dbReference>
<evidence type="ECO:0000313" key="4">
    <source>
        <dbReference type="Proteomes" id="UP000061135"/>
    </source>
</evidence>
<evidence type="ECO:0000313" key="3">
    <source>
        <dbReference type="EMBL" id="AKD25313.1"/>
    </source>
</evidence>
<gene>
    <name evidence="3" type="ORF">CL55_00009800</name>
</gene>
<dbReference type="RefSeq" id="WP_046330119.1">
    <property type="nucleotide sequence ID" value="NZ_CP007501.1"/>
</dbReference>
<proteinExistence type="inferred from homology"/>
<sequence length="435" mass="47212">MKPAIGLLQACEQIQQGQLKVDDYLAECVERADQVEPELKAFTVRASLKELYQRSGLGPLMGIPVAVKDIIATKDFVTTNGSPIYKDFVPSEDAEIIKKIRNLGGVIFGKTVTTEFAWRHAGATTNPWNSAHTPGGSSSGSAAAVASGIVPLSLGSQTAGSIIRPASYCGVVGYKASFGAVPRKGVHPVSDSLDHIGFFTRSVADARYAFNLLRNTEINEKDAIVIPEILSKPLSEELGNQQPRIAYLKTPFDELLSQEQIKTVNHAATLLKQSGAHIEEITLPQMYWDGIEALAVLMACEAALVHEKHLEQYPELLGFDIKELIEKGRSHSMVDYLQAKDLQANLRLSISQDFKNFDAILAAPATGEAPQGLSFTGNPIFCSLWSFIGTPAVALPVRKSSNGLPLGIQLVGNYREDEKLLNIAEFAEMCFKVEG</sequence>
<dbReference type="HOGENOM" id="CLU_009600_0_0_4"/>
<organism evidence="3 4">
    <name type="scientific">Polynucleobacter duraquae</name>
    <dbReference type="NCBI Taxonomy" id="1835254"/>
    <lineage>
        <taxon>Bacteria</taxon>
        <taxon>Pseudomonadati</taxon>
        <taxon>Pseudomonadota</taxon>
        <taxon>Betaproteobacteria</taxon>
        <taxon>Burkholderiales</taxon>
        <taxon>Burkholderiaceae</taxon>
        <taxon>Polynucleobacter</taxon>
    </lineage>
</organism>
<evidence type="ECO:0000259" key="2">
    <source>
        <dbReference type="Pfam" id="PF01425"/>
    </source>
</evidence>
<dbReference type="PATRIC" id="fig|576611.7.peg.996"/>
<dbReference type="PANTHER" id="PTHR11895:SF7">
    <property type="entry name" value="GLUTAMYL-TRNA(GLN) AMIDOTRANSFERASE SUBUNIT A, MITOCHONDRIAL"/>
    <property type="match status" value="1"/>
</dbReference>
<feature type="domain" description="Amidase" evidence="2">
    <location>
        <begin position="26"/>
        <end position="421"/>
    </location>
</feature>
<dbReference type="AlphaFoldDB" id="A0A0E3V1A1"/>
<keyword evidence="4" id="KW-1185">Reference proteome</keyword>
<dbReference type="KEGG" id="pdq:CL55_00009800"/>
<name>A0A0E3V1A1_9BURK</name>
<evidence type="ECO:0000256" key="1">
    <source>
        <dbReference type="ARBA" id="ARBA00009199"/>
    </source>
</evidence>
<dbReference type="InterPro" id="IPR023631">
    <property type="entry name" value="Amidase_dom"/>
</dbReference>
<dbReference type="InterPro" id="IPR000120">
    <property type="entry name" value="Amidase"/>
</dbReference>
<dbReference type="Proteomes" id="UP000061135">
    <property type="component" value="Chromosome"/>
</dbReference>
<protein>
    <submittedName>
        <fullName evidence="3">Asp-tRNAAsn/Glu-tRNAGln amidotransferase A subunit and related amidase</fullName>
    </submittedName>
</protein>